<evidence type="ECO:0000313" key="2">
    <source>
        <dbReference type="Proteomes" id="UP000298602"/>
    </source>
</evidence>
<gene>
    <name evidence="1" type="ORF">FDQ92_05280</name>
</gene>
<organism evidence="1 2">
    <name type="scientific">Desulfoglaeba alkanexedens ALDC</name>
    <dbReference type="NCBI Taxonomy" id="980445"/>
    <lineage>
        <taxon>Bacteria</taxon>
        <taxon>Pseudomonadati</taxon>
        <taxon>Thermodesulfobacteriota</taxon>
        <taxon>Syntrophobacteria</taxon>
        <taxon>Syntrophobacterales</taxon>
        <taxon>Syntrophobacteraceae</taxon>
        <taxon>Desulfoglaeba</taxon>
    </lineage>
</organism>
<dbReference type="RefSeq" id="WP_137423610.1">
    <property type="nucleotide sequence ID" value="NZ_CP040098.1"/>
</dbReference>
<dbReference type="AlphaFoldDB" id="A0A4V1ERH3"/>
<evidence type="ECO:0000313" key="1">
    <source>
        <dbReference type="EMBL" id="QCQ21641.1"/>
    </source>
</evidence>
<dbReference type="KEGG" id="dax:FDQ92_05280"/>
<dbReference type="Proteomes" id="UP000298602">
    <property type="component" value="Chromosome"/>
</dbReference>
<reference evidence="1 2" key="2">
    <citation type="submission" date="2019-05" db="EMBL/GenBank/DDBJ databases">
        <authorList>
            <person name="Suflita J.M."/>
            <person name="Marks C.R."/>
        </authorList>
    </citation>
    <scope>NUCLEOTIDE SEQUENCE [LARGE SCALE GENOMIC DNA]</scope>
    <source>
        <strain evidence="1 2">ALDC</strain>
    </source>
</reference>
<keyword evidence="2" id="KW-1185">Reference proteome</keyword>
<name>A0A4V1ERH3_9BACT</name>
<protein>
    <submittedName>
        <fullName evidence="1">Uncharacterized protein</fullName>
    </submittedName>
</protein>
<accession>A0A4V1ERH3</accession>
<dbReference type="EMBL" id="CP040098">
    <property type="protein sequence ID" value="QCQ21641.1"/>
    <property type="molecule type" value="Genomic_DNA"/>
</dbReference>
<proteinExistence type="predicted"/>
<sequence>MYEVGEGFRLDVDAAELFFADEDAMARRGEIDHLLPERLIAGDGFGTREDIRQNDDLQILCRYRLNEVFDKTEN</sequence>
<reference evidence="1 2" key="1">
    <citation type="submission" date="2019-05" db="EMBL/GenBank/DDBJ databases">
        <title>The Complete Genome Sequence of the n-alkane-degrading Desulfoglaeba alkanexedens ALDC reveals multiple alkylsuccinate synthase gene clusters.</title>
        <authorList>
            <person name="Callaghan A.V."/>
            <person name="Davidova I.A."/>
            <person name="Duncan K.E."/>
            <person name="Morris B."/>
            <person name="McInerney M.J."/>
        </authorList>
    </citation>
    <scope>NUCLEOTIDE SEQUENCE [LARGE SCALE GENOMIC DNA]</scope>
    <source>
        <strain evidence="1 2">ALDC</strain>
    </source>
</reference>